<dbReference type="GO" id="GO:0050660">
    <property type="term" value="F:flavin adenine dinucleotide binding"/>
    <property type="evidence" value="ECO:0007669"/>
    <property type="project" value="InterPro"/>
</dbReference>
<organism evidence="4 5">
    <name type="scientific">Meganyctiphanes norvegica</name>
    <name type="common">Northern krill</name>
    <name type="synonym">Thysanopoda norvegica</name>
    <dbReference type="NCBI Taxonomy" id="48144"/>
    <lineage>
        <taxon>Eukaryota</taxon>
        <taxon>Metazoa</taxon>
        <taxon>Ecdysozoa</taxon>
        <taxon>Arthropoda</taxon>
        <taxon>Crustacea</taxon>
        <taxon>Multicrustacea</taxon>
        <taxon>Malacostraca</taxon>
        <taxon>Eumalacostraca</taxon>
        <taxon>Eucarida</taxon>
        <taxon>Euphausiacea</taxon>
        <taxon>Euphausiidae</taxon>
        <taxon>Meganyctiphanes</taxon>
    </lineage>
</organism>
<feature type="domain" description="Glucose-methanol-choline oxidoreductase C-terminal" evidence="3">
    <location>
        <begin position="166"/>
        <end position="307"/>
    </location>
</feature>
<keyword evidence="5" id="KW-1185">Reference proteome</keyword>
<dbReference type="Gene3D" id="3.30.560.10">
    <property type="entry name" value="Glucose Oxidase, domain 3"/>
    <property type="match status" value="1"/>
</dbReference>
<dbReference type="AlphaFoldDB" id="A0AAV2QGC6"/>
<dbReference type="PANTHER" id="PTHR11552:SF147">
    <property type="entry name" value="CHOLINE DEHYDROGENASE, MITOCHONDRIAL"/>
    <property type="match status" value="1"/>
</dbReference>
<sequence length="325" mass="36036">MAVGGIDTHVSDNDDDMEDVLEQQQQQQQGQKYRHDLRIPVVQHLPGVGQNLQDHPSIWNLAWTVVPGNSPNLFTYANPLAFTQYAKSKTGPLSAPFAMVGNAWMVGEEDPEWPELQFLMTSFTSGTDKGMLLHKIIGFTEEFYNRYFNDIKGREGFQIGPMLTRPQSRGSITLKSSNPRDKPLIDPNFLSHPDDVRLFVKGIKFARSIGGTSALKRLGAKFNSKPLPGCEHLALDSDEYLACFTRYSASTTYHPSGTCKMGPQSDPYSVVDNRLRVRGVSGLRVIDASMMPLVTTGNTNAPCIMIGERGADFIKEDHGVPVLFI</sequence>
<reference evidence="4 5" key="1">
    <citation type="submission" date="2024-05" db="EMBL/GenBank/DDBJ databases">
        <authorList>
            <person name="Wallberg A."/>
        </authorList>
    </citation>
    <scope>NUCLEOTIDE SEQUENCE [LARGE SCALE GENOMIC DNA]</scope>
</reference>
<feature type="region of interest" description="Disordered" evidence="2">
    <location>
        <begin position="1"/>
        <end position="33"/>
    </location>
</feature>
<dbReference type="Proteomes" id="UP001497623">
    <property type="component" value="Unassembled WGS sequence"/>
</dbReference>
<comment type="caution">
    <text evidence="4">The sequence shown here is derived from an EMBL/GenBank/DDBJ whole genome shotgun (WGS) entry which is preliminary data.</text>
</comment>
<evidence type="ECO:0000256" key="2">
    <source>
        <dbReference type="SAM" id="MobiDB-lite"/>
    </source>
</evidence>
<name>A0AAV2QGC6_MEGNR</name>
<evidence type="ECO:0000313" key="5">
    <source>
        <dbReference type="Proteomes" id="UP001497623"/>
    </source>
</evidence>
<dbReference type="PANTHER" id="PTHR11552">
    <property type="entry name" value="GLUCOSE-METHANOL-CHOLINE GMC OXIDOREDUCTASE"/>
    <property type="match status" value="1"/>
</dbReference>
<feature type="non-terminal residue" evidence="4">
    <location>
        <position position="325"/>
    </location>
</feature>
<comment type="similarity">
    <text evidence="1">Belongs to the GMC oxidoreductase family.</text>
</comment>
<dbReference type="InterPro" id="IPR012132">
    <property type="entry name" value="GMC_OxRdtase"/>
</dbReference>
<feature type="compositionally biased region" description="Polar residues" evidence="2">
    <location>
        <begin position="166"/>
        <end position="177"/>
    </location>
</feature>
<accession>A0AAV2QGC6</accession>
<dbReference type="InterPro" id="IPR036188">
    <property type="entry name" value="FAD/NAD-bd_sf"/>
</dbReference>
<dbReference type="Pfam" id="PF05199">
    <property type="entry name" value="GMC_oxred_C"/>
    <property type="match status" value="1"/>
</dbReference>
<dbReference type="EMBL" id="CAXKWB010005951">
    <property type="protein sequence ID" value="CAL4080713.1"/>
    <property type="molecule type" value="Genomic_DNA"/>
</dbReference>
<dbReference type="GO" id="GO:0016614">
    <property type="term" value="F:oxidoreductase activity, acting on CH-OH group of donors"/>
    <property type="evidence" value="ECO:0007669"/>
    <property type="project" value="InterPro"/>
</dbReference>
<evidence type="ECO:0000256" key="1">
    <source>
        <dbReference type="ARBA" id="ARBA00010790"/>
    </source>
</evidence>
<dbReference type="Gene3D" id="3.50.50.60">
    <property type="entry name" value="FAD/NAD(P)-binding domain"/>
    <property type="match status" value="1"/>
</dbReference>
<gene>
    <name evidence="4" type="ORF">MNOR_LOCUS11366</name>
</gene>
<evidence type="ECO:0000313" key="4">
    <source>
        <dbReference type="EMBL" id="CAL4080713.1"/>
    </source>
</evidence>
<dbReference type="SUPFAM" id="SSF51905">
    <property type="entry name" value="FAD/NAD(P)-binding domain"/>
    <property type="match status" value="1"/>
</dbReference>
<dbReference type="SUPFAM" id="SSF54373">
    <property type="entry name" value="FAD-linked reductases, C-terminal domain"/>
    <property type="match status" value="1"/>
</dbReference>
<proteinExistence type="inferred from homology"/>
<dbReference type="InterPro" id="IPR007867">
    <property type="entry name" value="GMC_OxRtase_C"/>
</dbReference>
<evidence type="ECO:0000259" key="3">
    <source>
        <dbReference type="Pfam" id="PF05199"/>
    </source>
</evidence>
<protein>
    <recommendedName>
        <fullName evidence="3">Glucose-methanol-choline oxidoreductase C-terminal domain-containing protein</fullName>
    </recommendedName>
</protein>
<feature type="region of interest" description="Disordered" evidence="2">
    <location>
        <begin position="166"/>
        <end position="186"/>
    </location>
</feature>